<keyword evidence="7" id="KW-0479">Metal-binding</keyword>
<dbReference type="InterPro" id="IPR005920">
    <property type="entry name" value="HutI"/>
</dbReference>
<dbReference type="SUPFAM" id="SSF51556">
    <property type="entry name" value="Metallo-dependent hydrolases"/>
    <property type="match status" value="1"/>
</dbReference>
<dbReference type="GO" id="GO:0005737">
    <property type="term" value="C:cytoplasm"/>
    <property type="evidence" value="ECO:0007669"/>
    <property type="project" value="InterPro"/>
</dbReference>
<evidence type="ECO:0000256" key="4">
    <source>
        <dbReference type="ARBA" id="ARBA00008002"/>
    </source>
</evidence>
<dbReference type="PANTHER" id="PTHR42752">
    <property type="entry name" value="IMIDAZOLONEPROPIONASE"/>
    <property type="match status" value="1"/>
</dbReference>
<comment type="cofactor">
    <cofactor evidence="2">
        <name>Fe(3+)</name>
        <dbReference type="ChEBI" id="CHEBI:29034"/>
    </cofactor>
</comment>
<proteinExistence type="inferred from homology"/>
<keyword evidence="11" id="KW-0408">Iron</keyword>
<dbReference type="CDD" id="cd01296">
    <property type="entry name" value="Imidazolone-5PH"/>
    <property type="match status" value="1"/>
</dbReference>
<comment type="catalytic activity">
    <reaction evidence="1">
        <text>4-imidazolone-5-propanoate + H2O = N-formimidoyl-L-glutamate</text>
        <dbReference type="Rhea" id="RHEA:23660"/>
        <dbReference type="ChEBI" id="CHEBI:15377"/>
        <dbReference type="ChEBI" id="CHEBI:58928"/>
        <dbReference type="ChEBI" id="CHEBI:77893"/>
        <dbReference type="EC" id="3.5.2.7"/>
    </reaction>
</comment>
<evidence type="ECO:0000256" key="8">
    <source>
        <dbReference type="ARBA" id="ARBA00022801"/>
    </source>
</evidence>
<keyword evidence="9" id="KW-0369">Histidine metabolism</keyword>
<dbReference type="Gene3D" id="3.20.20.140">
    <property type="entry name" value="Metal-dependent hydrolases"/>
    <property type="match status" value="1"/>
</dbReference>
<dbReference type="InterPro" id="IPR011059">
    <property type="entry name" value="Metal-dep_hydrolase_composite"/>
</dbReference>
<evidence type="ECO:0000256" key="2">
    <source>
        <dbReference type="ARBA" id="ARBA00001965"/>
    </source>
</evidence>
<gene>
    <name evidence="13" type="ORF">Ocin01_06202</name>
</gene>
<name>A0A1D2N696_ORCCI</name>
<evidence type="ECO:0000256" key="10">
    <source>
        <dbReference type="ARBA" id="ARBA00022833"/>
    </source>
</evidence>
<dbReference type="Gene3D" id="2.30.40.10">
    <property type="entry name" value="Urease, subunit C, domain 1"/>
    <property type="match status" value="1"/>
</dbReference>
<dbReference type="NCBIfam" id="TIGR01224">
    <property type="entry name" value="hutI"/>
    <property type="match status" value="1"/>
</dbReference>
<feature type="domain" description="Amidohydrolase-related" evidence="12">
    <location>
        <begin position="89"/>
        <end position="431"/>
    </location>
</feature>
<dbReference type="STRING" id="48709.A0A1D2N696"/>
<dbReference type="GO" id="GO:0019556">
    <property type="term" value="P:L-histidine catabolic process to glutamate and formamide"/>
    <property type="evidence" value="ECO:0007669"/>
    <property type="project" value="UniProtKB-UniPathway"/>
</dbReference>
<keyword evidence="10" id="KW-0862">Zinc</keyword>
<dbReference type="InterPro" id="IPR006680">
    <property type="entry name" value="Amidohydro-rel"/>
</dbReference>
<dbReference type="SUPFAM" id="SSF51338">
    <property type="entry name" value="Composite domain of metallo-dependent hydrolases"/>
    <property type="match status" value="1"/>
</dbReference>
<evidence type="ECO:0000256" key="1">
    <source>
        <dbReference type="ARBA" id="ARBA00000853"/>
    </source>
</evidence>
<dbReference type="GO" id="GO:0046872">
    <property type="term" value="F:metal ion binding"/>
    <property type="evidence" value="ECO:0007669"/>
    <property type="project" value="UniProtKB-KW"/>
</dbReference>
<evidence type="ECO:0000259" key="12">
    <source>
        <dbReference type="Pfam" id="PF01979"/>
    </source>
</evidence>
<dbReference type="EC" id="3.5.2.7" evidence="5"/>
<dbReference type="Proteomes" id="UP000094527">
    <property type="component" value="Unassembled WGS sequence"/>
</dbReference>
<keyword evidence="14" id="KW-1185">Reference proteome</keyword>
<dbReference type="EMBL" id="LJIJ01000205">
    <property type="protein sequence ID" value="ODN00486.1"/>
    <property type="molecule type" value="Genomic_DNA"/>
</dbReference>
<dbReference type="GO" id="GO:0050480">
    <property type="term" value="F:imidazolonepropionase activity"/>
    <property type="evidence" value="ECO:0007669"/>
    <property type="project" value="UniProtKB-EC"/>
</dbReference>
<dbReference type="UniPathway" id="UPA00379">
    <property type="reaction ID" value="UER00551"/>
</dbReference>
<comment type="pathway">
    <text evidence="3">Amino-acid degradation; L-histidine degradation into L-glutamate; N-formimidoyl-L-glutamate from L-histidine: step 3/3.</text>
</comment>
<dbReference type="OrthoDB" id="194468at2759"/>
<accession>A0A1D2N696</accession>
<dbReference type="Pfam" id="PF01979">
    <property type="entry name" value="Amidohydro_1"/>
    <property type="match status" value="1"/>
</dbReference>
<dbReference type="PANTHER" id="PTHR42752:SF1">
    <property type="entry name" value="IMIDAZOLONEPROPIONASE-RELATED"/>
    <property type="match status" value="1"/>
</dbReference>
<evidence type="ECO:0000313" key="14">
    <source>
        <dbReference type="Proteomes" id="UP000094527"/>
    </source>
</evidence>
<dbReference type="AlphaFoldDB" id="A0A1D2N696"/>
<dbReference type="OMA" id="CAPHARW"/>
<protein>
    <recommendedName>
        <fullName evidence="6">Probable imidazolonepropionase</fullName>
        <ecNumber evidence="5">3.5.2.7</ecNumber>
    </recommendedName>
</protein>
<evidence type="ECO:0000256" key="11">
    <source>
        <dbReference type="ARBA" id="ARBA00023004"/>
    </source>
</evidence>
<dbReference type="FunFam" id="3.20.20.140:FF:000007">
    <property type="entry name" value="Imidazolonepropionase"/>
    <property type="match status" value="1"/>
</dbReference>
<evidence type="ECO:0000256" key="5">
    <source>
        <dbReference type="ARBA" id="ARBA00012864"/>
    </source>
</evidence>
<sequence length="438" mass="48219">MNHNTRGEPMRLLIHSAKQIVQVTSGREKVLKGAQMKNIKILHAKPGDGLSIVINRLGDIEAVGFDTEISAKFRTNVFERRVDASDQCVLPGFVDAHTHPIWAGDRVHEFRMKLAGASYMDIHNAGGGIHYTVEHTKRASEETLFRSLRDRLLRMTKAGTTVAECKSGYGLNADTELKMLRVLERAKRELTFVDISITFCGAHAIPKEMTEETATKAIINDQLPAIARAIRLGEISVDNIDVFCEKGVFELESTKRILEAGKTMGLRVNFHADEIYPLGGAEMGASIGAEVMSHLEKISDKAIHEMAKYEGIAVVLPTTAYILKLESPPVRKMIDANVPIALGSDFNPNAFCLAMPMVMHMACILFKMSLEEALVASTINAAASLGMSETHGSIEVGKKGDLVLVDVPTWEHLVYQFGEHDHLIQMVIKDGLVAYDKS</sequence>
<evidence type="ECO:0000256" key="9">
    <source>
        <dbReference type="ARBA" id="ARBA00022808"/>
    </source>
</evidence>
<evidence type="ECO:0000256" key="6">
    <source>
        <dbReference type="ARBA" id="ARBA00013406"/>
    </source>
</evidence>
<comment type="caution">
    <text evidence="13">The sequence shown here is derived from an EMBL/GenBank/DDBJ whole genome shotgun (WGS) entry which is preliminary data.</text>
</comment>
<evidence type="ECO:0000256" key="7">
    <source>
        <dbReference type="ARBA" id="ARBA00022723"/>
    </source>
</evidence>
<dbReference type="GO" id="GO:0019557">
    <property type="term" value="P:L-histidine catabolic process to glutamate and formate"/>
    <property type="evidence" value="ECO:0007669"/>
    <property type="project" value="UniProtKB-UniPathway"/>
</dbReference>
<comment type="similarity">
    <text evidence="4">Belongs to the metallo-dependent hydrolases superfamily. HutI family.</text>
</comment>
<evidence type="ECO:0000313" key="13">
    <source>
        <dbReference type="EMBL" id="ODN00486.1"/>
    </source>
</evidence>
<reference evidence="13 14" key="1">
    <citation type="journal article" date="2016" name="Genome Biol. Evol.">
        <title>Gene Family Evolution Reflects Adaptation to Soil Environmental Stressors in the Genome of the Collembolan Orchesella cincta.</title>
        <authorList>
            <person name="Faddeeva-Vakhrusheva A."/>
            <person name="Derks M.F."/>
            <person name="Anvar S.Y."/>
            <person name="Agamennone V."/>
            <person name="Suring W."/>
            <person name="Smit S."/>
            <person name="van Straalen N.M."/>
            <person name="Roelofs D."/>
        </authorList>
    </citation>
    <scope>NUCLEOTIDE SEQUENCE [LARGE SCALE GENOMIC DNA]</scope>
    <source>
        <tissue evidence="13">Mixed pool</tissue>
    </source>
</reference>
<organism evidence="13 14">
    <name type="scientific">Orchesella cincta</name>
    <name type="common">Springtail</name>
    <name type="synonym">Podura cincta</name>
    <dbReference type="NCBI Taxonomy" id="48709"/>
    <lineage>
        <taxon>Eukaryota</taxon>
        <taxon>Metazoa</taxon>
        <taxon>Ecdysozoa</taxon>
        <taxon>Arthropoda</taxon>
        <taxon>Hexapoda</taxon>
        <taxon>Collembola</taxon>
        <taxon>Entomobryomorpha</taxon>
        <taxon>Entomobryoidea</taxon>
        <taxon>Orchesellidae</taxon>
        <taxon>Orchesellinae</taxon>
        <taxon>Orchesella</taxon>
    </lineage>
</organism>
<evidence type="ECO:0000256" key="3">
    <source>
        <dbReference type="ARBA" id="ARBA00004758"/>
    </source>
</evidence>
<keyword evidence="8" id="KW-0378">Hydrolase</keyword>
<dbReference type="InterPro" id="IPR032466">
    <property type="entry name" value="Metal_Hydrolase"/>
</dbReference>